<dbReference type="InterPro" id="IPR036661">
    <property type="entry name" value="Luciferase-like_sf"/>
</dbReference>
<reference evidence="3 4" key="1">
    <citation type="journal article" date="2019" name="Emerg. Microbes Infect.">
        <title>Comprehensive subspecies identification of 175 nontuberculous mycobacteria species based on 7547 genomic profiles.</title>
        <authorList>
            <person name="Matsumoto Y."/>
            <person name="Kinjo T."/>
            <person name="Motooka D."/>
            <person name="Nabeya D."/>
            <person name="Jung N."/>
            <person name="Uechi K."/>
            <person name="Horii T."/>
            <person name="Iida T."/>
            <person name="Fujita J."/>
            <person name="Nakamura S."/>
        </authorList>
    </citation>
    <scope>NUCLEOTIDE SEQUENCE [LARGE SCALE GENOMIC DNA]</scope>
    <source>
        <strain evidence="3 4">JCM 18538</strain>
    </source>
</reference>
<dbReference type="PANTHER" id="PTHR43244">
    <property type="match status" value="1"/>
</dbReference>
<accession>A0A7I7S6Y2</accession>
<dbReference type="InterPro" id="IPR011251">
    <property type="entry name" value="Luciferase-like_dom"/>
</dbReference>
<evidence type="ECO:0000313" key="3">
    <source>
        <dbReference type="EMBL" id="BBY52622.1"/>
    </source>
</evidence>
<dbReference type="Pfam" id="PF00296">
    <property type="entry name" value="Bac_luciferase"/>
    <property type="match status" value="1"/>
</dbReference>
<dbReference type="PANTHER" id="PTHR43244:SF1">
    <property type="entry name" value="5,10-METHYLENETETRAHYDROMETHANOPTERIN REDUCTASE"/>
    <property type="match status" value="1"/>
</dbReference>
<dbReference type="InterPro" id="IPR050564">
    <property type="entry name" value="F420-G6PD/mer"/>
</dbReference>
<dbReference type="Gene3D" id="3.20.20.30">
    <property type="entry name" value="Luciferase-like domain"/>
    <property type="match status" value="1"/>
</dbReference>
<proteinExistence type="predicted"/>
<dbReference type="EMBL" id="AP022593">
    <property type="protein sequence ID" value="BBY52622.1"/>
    <property type="molecule type" value="Genomic_DNA"/>
</dbReference>
<feature type="domain" description="Luciferase-like" evidence="2">
    <location>
        <begin position="7"/>
        <end position="215"/>
    </location>
</feature>
<dbReference type="Proteomes" id="UP000467428">
    <property type="component" value="Chromosome"/>
</dbReference>
<dbReference type="GO" id="GO:0016705">
    <property type="term" value="F:oxidoreductase activity, acting on paired donors, with incorporation or reduction of molecular oxygen"/>
    <property type="evidence" value="ECO:0007669"/>
    <property type="project" value="InterPro"/>
</dbReference>
<gene>
    <name evidence="3" type="ORF">MARA_60900</name>
</gene>
<dbReference type="KEGG" id="marz:MARA_60900"/>
<protein>
    <submittedName>
        <fullName evidence="3">Oxidoreductase</fullName>
    </submittedName>
</protein>
<dbReference type="SUPFAM" id="SSF51679">
    <property type="entry name" value="Bacterial luciferase-like"/>
    <property type="match status" value="1"/>
</dbReference>
<evidence type="ECO:0000256" key="1">
    <source>
        <dbReference type="ARBA" id="ARBA00023002"/>
    </source>
</evidence>
<name>A0A7I7S6Y2_9MYCO</name>
<evidence type="ECO:0000259" key="2">
    <source>
        <dbReference type="Pfam" id="PF00296"/>
    </source>
</evidence>
<keyword evidence="1" id="KW-0560">Oxidoreductase</keyword>
<dbReference type="CDD" id="cd01097">
    <property type="entry name" value="Tetrahydromethanopterin_reductase"/>
    <property type="match status" value="1"/>
</dbReference>
<sequence length="265" mass="27868">MFRPENPPETLATAARAAEAAGVDELWLWEDCFFHGGLSAAAIALATSTTLVVGVGVLPVPLRNVALLAMEIAMLERTFPGRLRVGVGHGVQDWMAQVGERVGSPLTLLREYTTALTALLNGETVDAAGRYVTLSDVRLDWPPSTPVEVLLAATGPKTLALSGELAAGTVLTSGTSPDAVREAVSIIRAAAEQPRPHHVVAYVSCGLDDDHADAEVCGSAEQVAHGARQWIDAGVDTIVLQPRVGEDAEEFIRAIGTRVAPLLRG</sequence>
<keyword evidence="4" id="KW-1185">Reference proteome</keyword>
<dbReference type="AlphaFoldDB" id="A0A7I7S6Y2"/>
<evidence type="ECO:0000313" key="4">
    <source>
        <dbReference type="Proteomes" id="UP000467428"/>
    </source>
</evidence>
<organism evidence="3 4">
    <name type="scientific">Mycolicibacterium arabiense</name>
    <dbReference type="NCBI Taxonomy" id="1286181"/>
    <lineage>
        <taxon>Bacteria</taxon>
        <taxon>Bacillati</taxon>
        <taxon>Actinomycetota</taxon>
        <taxon>Actinomycetes</taxon>
        <taxon>Mycobacteriales</taxon>
        <taxon>Mycobacteriaceae</taxon>
        <taxon>Mycolicibacterium</taxon>
    </lineage>
</organism>
<geneLocation type="plasmid" evidence="4">
    <name>pjcm18538 dna</name>
</geneLocation>